<dbReference type="Pfam" id="PF12247">
    <property type="entry name" value="MKT1_N"/>
    <property type="match status" value="1"/>
</dbReference>
<dbReference type="GO" id="GO:0003730">
    <property type="term" value="F:mRNA 3'-UTR binding"/>
    <property type="evidence" value="ECO:0007669"/>
    <property type="project" value="TreeGrafter"/>
</dbReference>
<dbReference type="SUPFAM" id="SSF88723">
    <property type="entry name" value="PIN domain-like"/>
    <property type="match status" value="1"/>
</dbReference>
<dbReference type="STRING" id="1806994.A0A507C082"/>
<dbReference type="InterPro" id="IPR022039">
    <property type="entry name" value="MKT1_C"/>
</dbReference>
<accession>A0A507C082</accession>
<sequence length="790" mass="88746">MPIRSLDPFISERQLLQEAPLAQLKGCRLGIEGTQWVRKIMKGVSRSNAVPSMSPLDGSMNSEMTAGGRVMDTILGTVVAMGGTPPLSTLETIIDRELAGFRQYDIQPFFVFNGMSINKRDKPFTAEDLRPGKRNKAWEDYSRGRRDQAISVLAASKTLNYQDYLYLIMSILAEKNVEFMRAPYFAWAQLAYLQSVSSSPDRPWINAIHSTTEILLFDVDSVITALDFDRGVFTFINKGAILNHMRVNPDQFLDICLVAGFDWVWTFPLLEPAPPELFNFANAAHFVMSRGDALSAMNQYHDHPTVAKRNHIDEFLRARSAVKHHLILTENATVEPLNKATAPLDIHEFIGPRLPDEIYFYLSQGMISPTILNGLASGYYLENHPLDNGETVEYRNFLESAEIAELRAQAFGLLTWGLHRSYQVKKIVTLHWYNPNAEYPVLHNYEPPLPARWINDVDKISGQKRATVVQVLPLTFSRTTAWVHAELNRQQAKEADTRFLVTSIAALEKGTIKQVTEKKIPTTAAEFQALVSARTIELRGLTDDSSSLTPLGKAYKRGLDAGKARPASLHEELLVCLELIRAGRLNSANYNPTYQPRPDIEGFSPVVASHIQLASRVMSLITVSLDPLKYWTGPLDRDLLVFQGFAKLVSRDLRCIAEMILMCVVMHELGPRREGPVLDEAFKCGLHKLPYSIEPSTALGIIGRAYLEGVARAEVVEHKSLDVAKQLAKKSVETTFSYCKDVEGDLKKGFYLWTQVAEMTRVLASEKQIAPEIAREIADADAWLSKRYLY</sequence>
<dbReference type="GO" id="GO:0006417">
    <property type="term" value="P:regulation of translation"/>
    <property type="evidence" value="ECO:0007669"/>
    <property type="project" value="UniProtKB-KW"/>
</dbReference>
<dbReference type="OrthoDB" id="17262at2759"/>
<feature type="domain" description="Post-transcriptional regulator MKT1 C-terminal" evidence="3">
    <location>
        <begin position="534"/>
        <end position="785"/>
    </location>
</feature>
<protein>
    <recommendedName>
        <fullName evidence="7">XPG N-terminal domain-containing protein</fullName>
    </recommendedName>
</protein>
<dbReference type="PANTHER" id="PTHR11081:SF32">
    <property type="entry name" value="POST-TRANSCRIPTIONAL REGULATOR MKT1"/>
    <property type="match status" value="1"/>
</dbReference>
<gene>
    <name evidence="5" type="ORF">SmJEL517_g05584</name>
</gene>
<name>A0A507C082_9FUNG</name>
<dbReference type="InterPro" id="IPR029060">
    <property type="entry name" value="PIN-like_dom_sf"/>
</dbReference>
<feature type="domain" description="Post-transcriptional regulator MKT1 N-terminal" evidence="4">
    <location>
        <begin position="343"/>
        <end position="433"/>
    </location>
</feature>
<dbReference type="CDD" id="cd09902">
    <property type="entry name" value="H3TH_MKT1"/>
    <property type="match status" value="1"/>
</dbReference>
<dbReference type="RefSeq" id="XP_031022493.1">
    <property type="nucleotide sequence ID" value="XM_031171510.1"/>
</dbReference>
<comment type="caution">
    <text evidence="5">The sequence shown here is derived from an EMBL/GenBank/DDBJ whole genome shotgun (WGS) entry which is preliminary data.</text>
</comment>
<dbReference type="PANTHER" id="PTHR11081">
    <property type="entry name" value="FLAP ENDONUCLEASE FAMILY MEMBER"/>
    <property type="match status" value="1"/>
</dbReference>
<evidence type="ECO:0000256" key="2">
    <source>
        <dbReference type="ARBA" id="ARBA00024023"/>
    </source>
</evidence>
<dbReference type="InterPro" id="IPR006084">
    <property type="entry name" value="XPG/Rad2"/>
</dbReference>
<keyword evidence="6" id="KW-1185">Reference proteome</keyword>
<dbReference type="AlphaFoldDB" id="A0A507C082"/>
<evidence type="ECO:0000259" key="3">
    <source>
        <dbReference type="Pfam" id="PF12246"/>
    </source>
</evidence>
<comment type="similarity">
    <text evidence="2">Belongs to the XPG/RAD2 endonuclease family.</text>
</comment>
<evidence type="ECO:0008006" key="7">
    <source>
        <dbReference type="Google" id="ProtNLM"/>
    </source>
</evidence>
<dbReference type="Proteomes" id="UP000319731">
    <property type="component" value="Unassembled WGS sequence"/>
</dbReference>
<dbReference type="EMBL" id="QEAO01000053">
    <property type="protein sequence ID" value="TPX30943.1"/>
    <property type="molecule type" value="Genomic_DNA"/>
</dbReference>
<proteinExistence type="inferred from homology"/>
<dbReference type="Pfam" id="PF12246">
    <property type="entry name" value="MKT1_C"/>
    <property type="match status" value="1"/>
</dbReference>
<evidence type="ECO:0000313" key="5">
    <source>
        <dbReference type="EMBL" id="TPX30943.1"/>
    </source>
</evidence>
<evidence type="ECO:0000256" key="1">
    <source>
        <dbReference type="ARBA" id="ARBA00022845"/>
    </source>
</evidence>
<evidence type="ECO:0000259" key="4">
    <source>
        <dbReference type="Pfam" id="PF12247"/>
    </source>
</evidence>
<organism evidence="5 6">
    <name type="scientific">Synchytrium microbalum</name>
    <dbReference type="NCBI Taxonomy" id="1806994"/>
    <lineage>
        <taxon>Eukaryota</taxon>
        <taxon>Fungi</taxon>
        <taxon>Fungi incertae sedis</taxon>
        <taxon>Chytridiomycota</taxon>
        <taxon>Chytridiomycota incertae sedis</taxon>
        <taxon>Chytridiomycetes</taxon>
        <taxon>Synchytriales</taxon>
        <taxon>Synchytriaceae</taxon>
        <taxon>Synchytrium</taxon>
    </lineage>
</organism>
<dbReference type="Gene3D" id="3.40.50.1010">
    <property type="entry name" value="5'-nuclease"/>
    <property type="match status" value="1"/>
</dbReference>
<dbReference type="InterPro" id="IPR037314">
    <property type="entry name" value="MKT1_H3TH"/>
</dbReference>
<dbReference type="InterPro" id="IPR022040">
    <property type="entry name" value="MKT1_N"/>
</dbReference>
<evidence type="ECO:0000313" key="6">
    <source>
        <dbReference type="Proteomes" id="UP000319731"/>
    </source>
</evidence>
<keyword evidence="1" id="KW-0810">Translation regulation</keyword>
<dbReference type="GeneID" id="42006807"/>
<reference evidence="5 6" key="1">
    <citation type="journal article" date="2019" name="Sci. Rep.">
        <title>Comparative genomics of chytrid fungi reveal insights into the obligate biotrophic and pathogenic lifestyle of Synchytrium endobioticum.</title>
        <authorList>
            <person name="van de Vossenberg B.T.L.H."/>
            <person name="Warris S."/>
            <person name="Nguyen H.D.T."/>
            <person name="van Gent-Pelzer M.P.E."/>
            <person name="Joly D.L."/>
            <person name="van de Geest H.C."/>
            <person name="Bonants P.J.M."/>
            <person name="Smith D.S."/>
            <person name="Levesque C.A."/>
            <person name="van der Lee T.A.J."/>
        </authorList>
    </citation>
    <scope>NUCLEOTIDE SEQUENCE [LARGE SCALE GENOMIC DNA]</scope>
    <source>
        <strain evidence="5 6">JEL517</strain>
    </source>
</reference>
<dbReference type="CDD" id="cd09858">
    <property type="entry name" value="PIN_MKT1"/>
    <property type="match status" value="1"/>
</dbReference>